<dbReference type="KEGG" id="salo:EF888_06690"/>
<evidence type="ECO:0000313" key="1">
    <source>
        <dbReference type="EMBL" id="PWK55239.1"/>
    </source>
</evidence>
<keyword evidence="2" id="KW-1185">Reference proteome</keyword>
<evidence type="ECO:0000313" key="2">
    <source>
        <dbReference type="Proteomes" id="UP000245390"/>
    </source>
</evidence>
<dbReference type="AlphaFoldDB" id="A0A316G306"/>
<evidence type="ECO:0008006" key="3">
    <source>
        <dbReference type="Google" id="ProtNLM"/>
    </source>
</evidence>
<protein>
    <recommendedName>
        <fullName evidence="3">Tellurite resistance protein TerB</fullName>
    </recommendedName>
</protein>
<dbReference type="OrthoDB" id="8478875at2"/>
<dbReference type="RefSeq" id="WP_109760237.1">
    <property type="nucleotide sequence ID" value="NZ_CP034588.1"/>
</dbReference>
<accession>A0A316G306</accession>
<organism evidence="1 2">
    <name type="scientific">Silicimonas algicola</name>
    <dbReference type="NCBI Taxonomy" id="1826607"/>
    <lineage>
        <taxon>Bacteria</taxon>
        <taxon>Pseudomonadati</taxon>
        <taxon>Pseudomonadota</taxon>
        <taxon>Alphaproteobacteria</taxon>
        <taxon>Rhodobacterales</taxon>
        <taxon>Paracoccaceae</taxon>
    </lineage>
</organism>
<sequence length="171" mass="19050">MHIIAAVLALLAGVYIFVNRARNAAEMTHELMGVADDVRAAARRLGFRRNKAQHPVEAIEDPNTAAVTVATAFMELHGLPTEERRQALVRSIQSELEVGLPEAEELMILGRWLMTQCNGPEPAITRASRQLCKLTKGDMGPLLEMLKAVSADPLTEKQREAIEEIRRIFRK</sequence>
<comment type="caution">
    <text evidence="1">The sequence shown here is derived from an EMBL/GenBank/DDBJ whole genome shotgun (WGS) entry which is preliminary data.</text>
</comment>
<dbReference type="Proteomes" id="UP000245390">
    <property type="component" value="Unassembled WGS sequence"/>
</dbReference>
<reference evidence="1 2" key="1">
    <citation type="submission" date="2018-05" db="EMBL/GenBank/DDBJ databases">
        <title>Genomic Encyclopedia of Type Strains, Phase IV (KMG-IV): sequencing the most valuable type-strain genomes for metagenomic binning, comparative biology and taxonomic classification.</title>
        <authorList>
            <person name="Goeker M."/>
        </authorList>
    </citation>
    <scope>NUCLEOTIDE SEQUENCE [LARGE SCALE GENOMIC DNA]</scope>
    <source>
        <strain evidence="1 2">DSM 103371</strain>
    </source>
</reference>
<gene>
    <name evidence="1" type="ORF">C8D95_108118</name>
</gene>
<name>A0A316G306_9RHOB</name>
<dbReference type="EMBL" id="QGGV01000008">
    <property type="protein sequence ID" value="PWK55239.1"/>
    <property type="molecule type" value="Genomic_DNA"/>
</dbReference>
<proteinExistence type="predicted"/>